<dbReference type="KEGG" id="mno:Mnod_6865"/>
<dbReference type="eggNOG" id="COG2226">
    <property type="taxonomic scope" value="Bacteria"/>
</dbReference>
<accession>B8IHE7</accession>
<dbReference type="Gene3D" id="3.40.50.150">
    <property type="entry name" value="Vaccinia Virus protein VP39"/>
    <property type="match status" value="1"/>
</dbReference>
<keyword evidence="2" id="KW-0489">Methyltransferase</keyword>
<dbReference type="InterPro" id="IPR029063">
    <property type="entry name" value="SAM-dependent_MTases_sf"/>
</dbReference>
<dbReference type="GO" id="GO:0032259">
    <property type="term" value="P:methylation"/>
    <property type="evidence" value="ECO:0007669"/>
    <property type="project" value="UniProtKB-KW"/>
</dbReference>
<dbReference type="EMBL" id="CP001349">
    <property type="protein sequence ID" value="ACL61610.1"/>
    <property type="molecule type" value="Genomic_DNA"/>
</dbReference>
<name>B8IHE7_METNO</name>
<keyword evidence="3" id="KW-1185">Reference proteome</keyword>
<dbReference type="AlphaFoldDB" id="B8IHE7"/>
<dbReference type="Pfam" id="PF08241">
    <property type="entry name" value="Methyltransf_11"/>
    <property type="match status" value="1"/>
</dbReference>
<dbReference type="InterPro" id="IPR013216">
    <property type="entry name" value="Methyltransf_11"/>
</dbReference>
<dbReference type="HOGENOM" id="CLU_076335_0_0_5"/>
<evidence type="ECO:0000259" key="1">
    <source>
        <dbReference type="Pfam" id="PF08241"/>
    </source>
</evidence>
<protein>
    <submittedName>
        <fullName evidence="2">Methyltransferase type 11</fullName>
    </submittedName>
</protein>
<organism evidence="2 3">
    <name type="scientific">Methylobacterium nodulans (strain LMG 21967 / CNCM I-2342 / ORS 2060)</name>
    <dbReference type="NCBI Taxonomy" id="460265"/>
    <lineage>
        <taxon>Bacteria</taxon>
        <taxon>Pseudomonadati</taxon>
        <taxon>Pseudomonadota</taxon>
        <taxon>Alphaproteobacteria</taxon>
        <taxon>Hyphomicrobiales</taxon>
        <taxon>Methylobacteriaceae</taxon>
        <taxon>Methylobacterium</taxon>
    </lineage>
</organism>
<reference evidence="2 3" key="1">
    <citation type="submission" date="2009-01" db="EMBL/GenBank/DDBJ databases">
        <title>Complete sequence of chromosome of Methylobacterium nodulans ORS 2060.</title>
        <authorList>
            <consortium name="US DOE Joint Genome Institute"/>
            <person name="Lucas S."/>
            <person name="Copeland A."/>
            <person name="Lapidus A."/>
            <person name="Glavina del Rio T."/>
            <person name="Dalin E."/>
            <person name="Tice H."/>
            <person name="Bruce D."/>
            <person name="Goodwin L."/>
            <person name="Pitluck S."/>
            <person name="Sims D."/>
            <person name="Brettin T."/>
            <person name="Detter J.C."/>
            <person name="Han C."/>
            <person name="Larimer F."/>
            <person name="Land M."/>
            <person name="Hauser L."/>
            <person name="Kyrpides N."/>
            <person name="Ivanova N."/>
            <person name="Marx C.J."/>
            <person name="Richardson P."/>
        </authorList>
    </citation>
    <scope>NUCLEOTIDE SEQUENCE [LARGE SCALE GENOMIC DNA]</scope>
    <source>
        <strain evidence="3">LMG 21967 / CNCM I-2342 / ORS 2060</strain>
    </source>
</reference>
<proteinExistence type="predicted"/>
<dbReference type="CDD" id="cd02440">
    <property type="entry name" value="AdoMet_MTases"/>
    <property type="match status" value="1"/>
</dbReference>
<evidence type="ECO:0000313" key="2">
    <source>
        <dbReference type="EMBL" id="ACL61610.1"/>
    </source>
</evidence>
<gene>
    <name evidence="2" type="ordered locus">Mnod_6865</name>
</gene>
<dbReference type="SUPFAM" id="SSF53335">
    <property type="entry name" value="S-adenosyl-L-methionine-dependent methyltransferases"/>
    <property type="match status" value="1"/>
</dbReference>
<dbReference type="OrthoDB" id="9071885at2"/>
<sequence>MLKPDYRSIQNRFGDTRSPERLIAHYELERRLADRLRAASREDRAQLYAEVYAELFGGLPDHPQKHANAEVRAKTIAGQVSQLKTLLTQESVYLEVGCGTAAVPFALASSAKEVLGLDVTDVLIDYTFAPANFRFVRTSGVKVPLPDASIDLAHSDQLMEHLHVEDAEAQLAEIYRVLKPGGRYIMTTPSHITGPHDISVYFDDVATGFHMREYDYGSIEAMLRQAGFRRMQFPIVVRGRWLVTVPYPLLCGLERVVERLPSRLRQHPISHLVMGIVAVATK</sequence>
<evidence type="ECO:0000313" key="3">
    <source>
        <dbReference type="Proteomes" id="UP000008207"/>
    </source>
</evidence>
<dbReference type="PANTHER" id="PTHR43591">
    <property type="entry name" value="METHYLTRANSFERASE"/>
    <property type="match status" value="1"/>
</dbReference>
<keyword evidence="2" id="KW-0808">Transferase</keyword>
<dbReference type="GO" id="GO:0008757">
    <property type="term" value="F:S-adenosylmethionine-dependent methyltransferase activity"/>
    <property type="evidence" value="ECO:0007669"/>
    <property type="project" value="InterPro"/>
</dbReference>
<feature type="domain" description="Methyltransferase type 11" evidence="1">
    <location>
        <begin position="94"/>
        <end position="185"/>
    </location>
</feature>
<dbReference type="Proteomes" id="UP000008207">
    <property type="component" value="Chromosome"/>
</dbReference>
<dbReference type="STRING" id="460265.Mnod_6865"/>